<dbReference type="InterPro" id="IPR006439">
    <property type="entry name" value="HAD-SF_hydro_IA"/>
</dbReference>
<dbReference type="InterPro" id="IPR023198">
    <property type="entry name" value="PGP-like_dom2"/>
</dbReference>
<dbReference type="PANTHER" id="PTHR18901">
    <property type="entry name" value="2-DEOXYGLUCOSE-6-PHOSPHATE PHOSPHATASE 2"/>
    <property type="match status" value="1"/>
</dbReference>
<dbReference type="InterPro" id="IPR036412">
    <property type="entry name" value="HAD-like_sf"/>
</dbReference>
<dbReference type="Gene3D" id="1.10.150.240">
    <property type="entry name" value="Putative phosphatase, domain 2"/>
    <property type="match status" value="1"/>
</dbReference>
<dbReference type="SFLD" id="SFLDG01135">
    <property type="entry name" value="C1.5.6:_HAD__Beta-PGM__Phospha"/>
    <property type="match status" value="1"/>
</dbReference>
<dbReference type="PANTHER" id="PTHR18901:SF38">
    <property type="entry name" value="PSEUDOURIDINE-5'-PHOSPHATASE"/>
    <property type="match status" value="1"/>
</dbReference>
<evidence type="ECO:0000313" key="2">
    <source>
        <dbReference type="Proteomes" id="UP000198551"/>
    </source>
</evidence>
<dbReference type="AlphaFoldDB" id="A0A1C4XIG1"/>
<dbReference type="EMBL" id="FMCV01000007">
    <property type="protein sequence ID" value="SCF08298.1"/>
    <property type="molecule type" value="Genomic_DNA"/>
</dbReference>
<dbReference type="NCBIfam" id="TIGR01509">
    <property type="entry name" value="HAD-SF-IA-v3"/>
    <property type="match status" value="1"/>
</dbReference>
<protein>
    <submittedName>
        <fullName evidence="1">Haloacid dehalogenase superfamily, subfamily IA, variant 3 with third motif having DD or ED</fullName>
    </submittedName>
</protein>
<sequence>MSPAVGWGRMVDVVDAVLFDLDGVIVDSEPVWEEVRRAYVAEHGGTWQPDTQRRLMGMSTGEWAAYLSGELGVDRSAEQVATEVVTEMARRYAQRVPLIDGADAVVRGMAARWPLGLASSSPTRLIAAALDATGLAGAFGATLSTEETARGKPAPDVWLAVAQRLGVDPARCVAVEDSSNGVRSAAAAGCRVVAVPHSSYPLDPDAQALAAVLLPSIGALTPELVEGC</sequence>
<dbReference type="SFLD" id="SFLDG01129">
    <property type="entry name" value="C1.5:_HAD__Beta-PGM__Phosphata"/>
    <property type="match status" value="1"/>
</dbReference>
<dbReference type="SUPFAM" id="SSF56784">
    <property type="entry name" value="HAD-like"/>
    <property type="match status" value="1"/>
</dbReference>
<dbReference type="Gene3D" id="3.40.50.1000">
    <property type="entry name" value="HAD superfamily/HAD-like"/>
    <property type="match status" value="1"/>
</dbReference>
<dbReference type="SFLD" id="SFLDS00003">
    <property type="entry name" value="Haloacid_Dehalogenase"/>
    <property type="match status" value="1"/>
</dbReference>
<keyword evidence="2" id="KW-1185">Reference proteome</keyword>
<reference evidence="2" key="1">
    <citation type="submission" date="2016-06" db="EMBL/GenBank/DDBJ databases">
        <authorList>
            <person name="Varghese N."/>
        </authorList>
    </citation>
    <scope>NUCLEOTIDE SEQUENCE [LARGE SCALE GENOMIC DNA]</scope>
    <source>
        <strain evidence="2">DSM 45555</strain>
    </source>
</reference>
<evidence type="ECO:0000313" key="1">
    <source>
        <dbReference type="EMBL" id="SCF08298.1"/>
    </source>
</evidence>
<name>A0A1C4XIG1_9ACTN</name>
<dbReference type="InterPro" id="IPR023214">
    <property type="entry name" value="HAD_sf"/>
</dbReference>
<proteinExistence type="predicted"/>
<dbReference type="Proteomes" id="UP000198551">
    <property type="component" value="Unassembled WGS sequence"/>
</dbReference>
<gene>
    <name evidence="1" type="ORF">GA0070215_107178</name>
</gene>
<accession>A0A1C4XIG1</accession>
<organism evidence="1 2">
    <name type="scientific">Micromonospora marina</name>
    <dbReference type="NCBI Taxonomy" id="307120"/>
    <lineage>
        <taxon>Bacteria</taxon>
        <taxon>Bacillati</taxon>
        <taxon>Actinomycetota</taxon>
        <taxon>Actinomycetes</taxon>
        <taxon>Micromonosporales</taxon>
        <taxon>Micromonosporaceae</taxon>
        <taxon>Micromonospora</taxon>
    </lineage>
</organism>
<dbReference type="Pfam" id="PF00702">
    <property type="entry name" value="Hydrolase"/>
    <property type="match status" value="1"/>
</dbReference>